<protein>
    <submittedName>
        <fullName evidence="2">Uncharacterized protein</fullName>
    </submittedName>
</protein>
<dbReference type="EMBL" id="AM920428">
    <property type="protein sequence ID" value="CAP92360.1"/>
    <property type="molecule type" value="Genomic_DNA"/>
</dbReference>
<proteinExistence type="predicted"/>
<reference evidence="2 3" key="1">
    <citation type="journal article" date="2008" name="Nat. Biotechnol.">
        <title>Genome sequencing and analysis of the filamentous fungus Penicillium chrysogenum.</title>
        <authorList>
            <person name="van den Berg M.A."/>
            <person name="Albang R."/>
            <person name="Albermann K."/>
            <person name="Badger J.H."/>
            <person name="Daran J.-M."/>
            <person name="Driessen A.J.M."/>
            <person name="Garcia-Estrada C."/>
            <person name="Fedorova N.D."/>
            <person name="Harris D.M."/>
            <person name="Heijne W.H.M."/>
            <person name="Joardar V.S."/>
            <person name="Kiel J.A.K.W."/>
            <person name="Kovalchuk A."/>
            <person name="Martin J.F."/>
            <person name="Nierman W.C."/>
            <person name="Nijland J.G."/>
            <person name="Pronk J.T."/>
            <person name="Roubos J.A."/>
            <person name="van der Klei I.J."/>
            <person name="van Peij N.N.M.E."/>
            <person name="Veenhuis M."/>
            <person name="von Doehren H."/>
            <person name="Wagner C."/>
            <person name="Wortman J.R."/>
            <person name="Bovenberg R.A.L."/>
        </authorList>
    </citation>
    <scope>NUCLEOTIDE SEQUENCE [LARGE SCALE GENOMIC DNA]</scope>
    <source>
        <strain evidence="3">ATCC 28089 / DSM 1075 / NRRL 1951 / Wisconsin 54-1255</strain>
    </source>
</reference>
<accession>B6H367</accession>
<feature type="compositionally biased region" description="Basic and acidic residues" evidence="1">
    <location>
        <begin position="78"/>
        <end position="94"/>
    </location>
</feature>
<evidence type="ECO:0000313" key="2">
    <source>
        <dbReference type="EMBL" id="CAP92360.1"/>
    </source>
</evidence>
<dbReference type="HOGENOM" id="CLU_1256408_0_0_1"/>
<gene>
    <name evidence="2" type="ORF">Pc13g12910</name>
    <name evidence="2" type="ORF">PCH_Pc13g12910</name>
</gene>
<dbReference type="AlphaFoldDB" id="B6H367"/>
<organism evidence="2 3">
    <name type="scientific">Penicillium rubens (strain ATCC 28089 / DSM 1075 / NRRL 1951 / Wisconsin 54-1255)</name>
    <name type="common">Penicillium chrysogenum</name>
    <dbReference type="NCBI Taxonomy" id="500485"/>
    <lineage>
        <taxon>Eukaryota</taxon>
        <taxon>Fungi</taxon>
        <taxon>Dikarya</taxon>
        <taxon>Ascomycota</taxon>
        <taxon>Pezizomycotina</taxon>
        <taxon>Eurotiomycetes</taxon>
        <taxon>Eurotiomycetidae</taxon>
        <taxon>Eurotiales</taxon>
        <taxon>Aspergillaceae</taxon>
        <taxon>Penicillium</taxon>
        <taxon>Penicillium chrysogenum species complex</taxon>
    </lineage>
</organism>
<evidence type="ECO:0000256" key="1">
    <source>
        <dbReference type="SAM" id="MobiDB-lite"/>
    </source>
</evidence>
<name>B6H367_PENRW</name>
<dbReference type="Proteomes" id="UP000000724">
    <property type="component" value="Contig Pc00c13"/>
</dbReference>
<sequence length="220" mass="24129">MALAVDPMASYVSSGSSWKHLTSESESSDISECRDIVVTGSVPVGKTMAVVVVRRWDDNHTVLGSEKSGRRDRKKKEERRDAKRPEGERKKEEDGFSDWQRKICHKLHESTVINASRSHRIGAVAVDACALQLLNSALAYTSSPQGPASSVTILPILLMSIPTYQQARPWTIEAFPWRLKSAADALRFSRGDRAKAPSGLTPLDVSGGWSSRCVLITAPI</sequence>
<dbReference type="VEuPathDB" id="FungiDB:PCH_Pc13g12910"/>
<evidence type="ECO:0000313" key="3">
    <source>
        <dbReference type="Proteomes" id="UP000000724"/>
    </source>
</evidence>
<feature type="region of interest" description="Disordered" evidence="1">
    <location>
        <begin position="62"/>
        <end position="95"/>
    </location>
</feature>
<keyword evidence="3" id="KW-1185">Reference proteome</keyword>